<dbReference type="EMBL" id="CP136862">
    <property type="protein sequence ID" value="WOJ89680.1"/>
    <property type="molecule type" value="Genomic_DNA"/>
</dbReference>
<evidence type="ECO:0000259" key="8">
    <source>
        <dbReference type="Pfam" id="PF00155"/>
    </source>
</evidence>
<keyword evidence="5" id="KW-0808">Transferase</keyword>
<accession>A0ABZ0HRY2</accession>
<evidence type="ECO:0000313" key="9">
    <source>
        <dbReference type="EMBL" id="WOJ89680.1"/>
    </source>
</evidence>
<comment type="catalytic activity">
    <reaction evidence="7">
        <text>L-aspartate + 2-oxoglutarate = oxaloacetate + L-glutamate</text>
        <dbReference type="Rhea" id="RHEA:21824"/>
        <dbReference type="ChEBI" id="CHEBI:16452"/>
        <dbReference type="ChEBI" id="CHEBI:16810"/>
        <dbReference type="ChEBI" id="CHEBI:29985"/>
        <dbReference type="ChEBI" id="CHEBI:29991"/>
        <dbReference type="EC" id="2.6.1.1"/>
    </reaction>
</comment>
<name>A0ABZ0HRY2_9HYPH</name>
<dbReference type="InterPro" id="IPR015421">
    <property type="entry name" value="PyrdxlP-dep_Trfase_major"/>
</dbReference>
<evidence type="ECO:0000256" key="1">
    <source>
        <dbReference type="ARBA" id="ARBA00001933"/>
    </source>
</evidence>
<dbReference type="InterPro" id="IPR050596">
    <property type="entry name" value="AspAT/PAT-like"/>
</dbReference>
<keyword evidence="6" id="KW-0663">Pyridoxal phosphate</keyword>
<reference evidence="9 10" key="1">
    <citation type="submission" date="2023-10" db="EMBL/GenBank/DDBJ databases">
        <title>Novel methanotroph of the genus Methylocapsa from a subarctic wetland.</title>
        <authorList>
            <person name="Belova S.E."/>
            <person name="Oshkin I.Y."/>
            <person name="Miroshnikov K."/>
            <person name="Dedysh S.N."/>
        </authorList>
    </citation>
    <scope>NUCLEOTIDE SEQUENCE [LARGE SCALE GENOMIC DNA]</scope>
    <source>
        <strain evidence="9 10">RX1</strain>
    </source>
</reference>
<gene>
    <name evidence="9" type="ORF">RZS28_18165</name>
</gene>
<evidence type="ECO:0000256" key="3">
    <source>
        <dbReference type="ARBA" id="ARBA00012753"/>
    </source>
</evidence>
<dbReference type="EC" id="2.6.1.1" evidence="3"/>
<proteinExistence type="inferred from homology"/>
<dbReference type="InterPro" id="IPR015424">
    <property type="entry name" value="PyrdxlP-dep_Trfase"/>
</dbReference>
<sequence length="397" mass="43089">MTTPAPRWKAPAPFNAPVSLRANVASFMALDVMVRARRREQEGHDIVHLEIGEPASPPPRAVREAAIAALDGRPIGYTEALGRPSLRVRIARHYRDAYGVEVAPERVAVTTGSSGGFVLAFLALFDAGARVAVAAPGYPAYRNILEALGIETVTIEAPEDTRFVVTAAMVEAAHAEKKLDGLLLMSPANPTGAMMSGDALRDICATCERLGIAFISDEVYHGLTYGEPAQTALQYSSQAVVANSFSKYFCMTGWRIGWLVLPDHLVRPVERLHQSLAISAPYLSQLGAEAVFEAQAELDAALARYASNRAILLNELPGMGLDRFHPADGAFYLYVDISRFSGDSLDFCGKMLNEIGVAATPGLDFDRTRGHHAVRFSFAGSERDVVEASRRMKSWLR</sequence>
<protein>
    <recommendedName>
        <fullName evidence="3">aspartate transaminase</fullName>
        <ecNumber evidence="3">2.6.1.1</ecNumber>
    </recommendedName>
</protein>
<evidence type="ECO:0000256" key="7">
    <source>
        <dbReference type="ARBA" id="ARBA00049185"/>
    </source>
</evidence>
<evidence type="ECO:0000313" key="10">
    <source>
        <dbReference type="Proteomes" id="UP001626536"/>
    </source>
</evidence>
<dbReference type="Pfam" id="PF00155">
    <property type="entry name" value="Aminotran_1_2"/>
    <property type="match status" value="1"/>
</dbReference>
<dbReference type="SUPFAM" id="SSF53383">
    <property type="entry name" value="PLP-dependent transferases"/>
    <property type="match status" value="1"/>
</dbReference>
<evidence type="ECO:0000256" key="5">
    <source>
        <dbReference type="ARBA" id="ARBA00022679"/>
    </source>
</evidence>
<dbReference type="RefSeq" id="WP_407339124.1">
    <property type="nucleotide sequence ID" value="NZ_CP136862.1"/>
</dbReference>
<evidence type="ECO:0000256" key="2">
    <source>
        <dbReference type="ARBA" id="ARBA00007441"/>
    </source>
</evidence>
<dbReference type="Gene3D" id="3.40.640.10">
    <property type="entry name" value="Type I PLP-dependent aspartate aminotransferase-like (Major domain)"/>
    <property type="match status" value="1"/>
</dbReference>
<keyword evidence="4 9" id="KW-0032">Aminotransferase</keyword>
<comment type="cofactor">
    <cofactor evidence="1">
        <name>pyridoxal 5'-phosphate</name>
        <dbReference type="ChEBI" id="CHEBI:597326"/>
    </cofactor>
</comment>
<dbReference type="PANTHER" id="PTHR46383">
    <property type="entry name" value="ASPARTATE AMINOTRANSFERASE"/>
    <property type="match status" value="1"/>
</dbReference>
<feature type="domain" description="Aminotransferase class I/classII large" evidence="8">
    <location>
        <begin position="45"/>
        <end position="387"/>
    </location>
</feature>
<dbReference type="PANTHER" id="PTHR46383:SF2">
    <property type="entry name" value="AMINOTRANSFERASE"/>
    <property type="match status" value="1"/>
</dbReference>
<evidence type="ECO:0000256" key="4">
    <source>
        <dbReference type="ARBA" id="ARBA00022576"/>
    </source>
</evidence>
<comment type="similarity">
    <text evidence="2">Belongs to the class-I pyridoxal-phosphate-dependent aminotransferase family.</text>
</comment>
<dbReference type="Proteomes" id="UP001626536">
    <property type="component" value="Chromosome"/>
</dbReference>
<dbReference type="CDD" id="cd00609">
    <property type="entry name" value="AAT_like"/>
    <property type="match status" value="1"/>
</dbReference>
<dbReference type="GO" id="GO:0008483">
    <property type="term" value="F:transaminase activity"/>
    <property type="evidence" value="ECO:0007669"/>
    <property type="project" value="UniProtKB-KW"/>
</dbReference>
<keyword evidence="10" id="KW-1185">Reference proteome</keyword>
<organism evidence="9 10">
    <name type="scientific">Methylocapsa polymorpha</name>
    <dbReference type="NCBI Taxonomy" id="3080828"/>
    <lineage>
        <taxon>Bacteria</taxon>
        <taxon>Pseudomonadati</taxon>
        <taxon>Pseudomonadota</taxon>
        <taxon>Alphaproteobacteria</taxon>
        <taxon>Hyphomicrobiales</taxon>
        <taxon>Beijerinckiaceae</taxon>
        <taxon>Methylocapsa</taxon>
    </lineage>
</organism>
<dbReference type="InterPro" id="IPR004839">
    <property type="entry name" value="Aminotransferase_I/II_large"/>
</dbReference>
<evidence type="ECO:0000256" key="6">
    <source>
        <dbReference type="ARBA" id="ARBA00022898"/>
    </source>
</evidence>